<dbReference type="InterPro" id="IPR039261">
    <property type="entry name" value="FNR_nucleotide-bd"/>
</dbReference>
<comment type="subcellular location">
    <subcellularLocation>
        <location evidence="1">Membrane</location>
        <topology evidence="1">Multi-pass membrane protein</topology>
    </subcellularLocation>
</comment>
<feature type="transmembrane region" description="Helical" evidence="8">
    <location>
        <begin position="328"/>
        <end position="348"/>
    </location>
</feature>
<keyword evidence="2" id="KW-0813">Transport</keyword>
<dbReference type="SUPFAM" id="SSF52343">
    <property type="entry name" value="Ferredoxin reductase-like, C-terminal NADP-linked domain"/>
    <property type="match status" value="1"/>
</dbReference>
<evidence type="ECO:0000256" key="6">
    <source>
        <dbReference type="ARBA" id="ARBA00023136"/>
    </source>
</evidence>
<feature type="signal peptide" evidence="9">
    <location>
        <begin position="1"/>
        <end position="23"/>
    </location>
</feature>
<keyword evidence="6 8" id="KW-0472">Membrane</keyword>
<dbReference type="GO" id="GO:0015677">
    <property type="term" value="P:copper ion import"/>
    <property type="evidence" value="ECO:0007669"/>
    <property type="project" value="TreeGrafter"/>
</dbReference>
<sequence length="708" mass="78567">MKIPPTNTLIPFFSLLFSGPVLSALVGFGLNPYNIFCASACHWSLLSSPLSCSASIDTPVFIGWAITSNECKANDTAFLTTLAWCLHTKCNQENGYRVSELENFWETQATRDMANFKDKIRFPKPPPKWTYSEALAYVFENGPPNRTMKAGEVLNFTSIVPEKSYVAQMNTAFGVTREQVLGATYGIIILVTGFALPILCTWLYHLPFSSSFVSFLSPRITYPSSWGTYSVRPLPYLIGNAPTVGQAIYIAVFFALNIILMSINYHPFQPHLYYKSESDEIKAYIFYRTGIAAYAILPLLILFSSRNNFLLLWLTNWSHATYLLLHRWVARVFVLHALVHSFLALPLFLPQPAVVSSGYWAWGAVATVLCVVILAASVLPIRRWSYEIFLASHIVLSVIMMVGLWYHVVLWVGVDTWGYETWIYAACAVWFVDRAARAGKVLKQGVRKGRVRELGNGYVRVDVPGVRFGGDGPGLHVYCHFPMLSLWRPWENHPFSVVPTSMWVVKGEQGGKDGRTSGDSSPSASKESGKGVEVEVVDVEKQHGGLGKVSGNMGITLLIKKGSGMTTHLKATEGLWTLLDGPYRNASTTEIRRCDRLLLIGGGIGITSLLPWIASHPNVKLYWSVKESAKCLVEEVERVLVGVEKEVRIGKRLHIVDLLAQEVETGYKRIGVVVSGPGGLCDDVRAAVVAAERKGGTEFELDVDAYSW</sequence>
<dbReference type="PANTHER" id="PTHR32361:SF9">
    <property type="entry name" value="FERRIC REDUCTASE TRANSMEMBRANE COMPONENT 3-RELATED"/>
    <property type="match status" value="1"/>
</dbReference>
<evidence type="ECO:0000256" key="8">
    <source>
        <dbReference type="SAM" id="Phobius"/>
    </source>
</evidence>
<evidence type="ECO:0000313" key="11">
    <source>
        <dbReference type="EMBL" id="KAK4183900.1"/>
    </source>
</evidence>
<keyword evidence="3 8" id="KW-0812">Transmembrane</keyword>
<evidence type="ECO:0000313" key="12">
    <source>
        <dbReference type="Proteomes" id="UP001302126"/>
    </source>
</evidence>
<dbReference type="InterPro" id="IPR051410">
    <property type="entry name" value="Ferric/Cupric_Reductase"/>
</dbReference>
<dbReference type="GO" id="GO:0000293">
    <property type="term" value="F:ferric-chelate reductase activity"/>
    <property type="evidence" value="ECO:0007669"/>
    <property type="project" value="TreeGrafter"/>
</dbReference>
<keyword evidence="4 8" id="KW-1133">Transmembrane helix</keyword>
<feature type="transmembrane region" description="Helical" evidence="8">
    <location>
        <begin position="285"/>
        <end position="303"/>
    </location>
</feature>
<accession>A0AAN6WL28</accession>
<protein>
    <submittedName>
        <fullName evidence="11">Ferric reductase transmembrane component</fullName>
    </submittedName>
</protein>
<dbReference type="GO" id="GO:0006826">
    <property type="term" value="P:iron ion transport"/>
    <property type="evidence" value="ECO:0007669"/>
    <property type="project" value="TreeGrafter"/>
</dbReference>
<dbReference type="SFLD" id="SFLDS00052">
    <property type="entry name" value="Ferric_Reductase_Domain"/>
    <property type="match status" value="1"/>
</dbReference>
<dbReference type="SFLD" id="SFLDG01168">
    <property type="entry name" value="Ferric_reductase_subgroup_(FRE"/>
    <property type="match status" value="1"/>
</dbReference>
<dbReference type="GO" id="GO:0006879">
    <property type="term" value="P:intracellular iron ion homeostasis"/>
    <property type="evidence" value="ECO:0007669"/>
    <property type="project" value="TreeGrafter"/>
</dbReference>
<evidence type="ECO:0000256" key="7">
    <source>
        <dbReference type="SAM" id="MobiDB-lite"/>
    </source>
</evidence>
<dbReference type="AlphaFoldDB" id="A0AAN6WL28"/>
<dbReference type="Gene3D" id="3.40.50.80">
    <property type="entry name" value="Nucleotide-binding domain of ferredoxin-NADP reductase (FNR) module"/>
    <property type="match status" value="1"/>
</dbReference>
<keyword evidence="5" id="KW-0406">Ion transport</keyword>
<dbReference type="PANTHER" id="PTHR32361">
    <property type="entry name" value="FERRIC/CUPRIC REDUCTASE TRANSMEMBRANE COMPONENT"/>
    <property type="match status" value="1"/>
</dbReference>
<evidence type="ECO:0000256" key="9">
    <source>
        <dbReference type="SAM" id="SignalP"/>
    </source>
</evidence>
<evidence type="ECO:0000256" key="3">
    <source>
        <dbReference type="ARBA" id="ARBA00022692"/>
    </source>
</evidence>
<evidence type="ECO:0000256" key="1">
    <source>
        <dbReference type="ARBA" id="ARBA00004141"/>
    </source>
</evidence>
<gene>
    <name evidence="11" type="ORF">QBC35DRAFT_541712</name>
</gene>
<feature type="domain" description="Ferric oxidoreductase" evidence="10">
    <location>
        <begin position="289"/>
        <end position="403"/>
    </location>
</feature>
<evidence type="ECO:0000256" key="2">
    <source>
        <dbReference type="ARBA" id="ARBA00022448"/>
    </source>
</evidence>
<organism evidence="11 12">
    <name type="scientific">Podospora australis</name>
    <dbReference type="NCBI Taxonomy" id="1536484"/>
    <lineage>
        <taxon>Eukaryota</taxon>
        <taxon>Fungi</taxon>
        <taxon>Dikarya</taxon>
        <taxon>Ascomycota</taxon>
        <taxon>Pezizomycotina</taxon>
        <taxon>Sordariomycetes</taxon>
        <taxon>Sordariomycetidae</taxon>
        <taxon>Sordariales</taxon>
        <taxon>Podosporaceae</taxon>
        <taxon>Podospora</taxon>
    </lineage>
</organism>
<dbReference type="Pfam" id="PF01794">
    <property type="entry name" value="Ferric_reduct"/>
    <property type="match status" value="1"/>
</dbReference>
<reference evidence="11" key="2">
    <citation type="submission" date="2023-05" db="EMBL/GenBank/DDBJ databases">
        <authorList>
            <consortium name="Lawrence Berkeley National Laboratory"/>
            <person name="Steindorff A."/>
            <person name="Hensen N."/>
            <person name="Bonometti L."/>
            <person name="Westerberg I."/>
            <person name="Brannstrom I.O."/>
            <person name="Guillou S."/>
            <person name="Cros-Aarteil S."/>
            <person name="Calhoun S."/>
            <person name="Haridas S."/>
            <person name="Kuo A."/>
            <person name="Mondo S."/>
            <person name="Pangilinan J."/>
            <person name="Riley R."/>
            <person name="Labutti K."/>
            <person name="Andreopoulos B."/>
            <person name="Lipzen A."/>
            <person name="Chen C."/>
            <person name="Yanf M."/>
            <person name="Daum C."/>
            <person name="Ng V."/>
            <person name="Clum A."/>
            <person name="Ohm R."/>
            <person name="Martin F."/>
            <person name="Silar P."/>
            <person name="Natvig D."/>
            <person name="Lalanne C."/>
            <person name="Gautier V."/>
            <person name="Ament-Velasquez S.L."/>
            <person name="Kruys A."/>
            <person name="Hutchinson M.I."/>
            <person name="Powell A.J."/>
            <person name="Barry K."/>
            <person name="Miller A.N."/>
            <person name="Grigoriev I.V."/>
            <person name="Debuchy R."/>
            <person name="Gladieux P."/>
            <person name="Thoren M.H."/>
            <person name="Johannesson H."/>
        </authorList>
    </citation>
    <scope>NUCLEOTIDE SEQUENCE</scope>
    <source>
        <strain evidence="11">PSN309</strain>
    </source>
</reference>
<keyword evidence="12" id="KW-1185">Reference proteome</keyword>
<feature type="transmembrane region" description="Helical" evidence="8">
    <location>
        <begin position="360"/>
        <end position="381"/>
    </location>
</feature>
<feature type="transmembrane region" description="Helical" evidence="8">
    <location>
        <begin position="183"/>
        <end position="204"/>
    </location>
</feature>
<proteinExistence type="predicted"/>
<dbReference type="EMBL" id="MU864516">
    <property type="protein sequence ID" value="KAK4183900.1"/>
    <property type="molecule type" value="Genomic_DNA"/>
</dbReference>
<name>A0AAN6WL28_9PEZI</name>
<evidence type="ECO:0000256" key="4">
    <source>
        <dbReference type="ARBA" id="ARBA00022989"/>
    </source>
</evidence>
<keyword evidence="9" id="KW-0732">Signal</keyword>
<feature type="chain" id="PRO_5043016317" evidence="9">
    <location>
        <begin position="24"/>
        <end position="708"/>
    </location>
</feature>
<evidence type="ECO:0000256" key="5">
    <source>
        <dbReference type="ARBA" id="ARBA00023065"/>
    </source>
</evidence>
<feature type="region of interest" description="Disordered" evidence="7">
    <location>
        <begin position="508"/>
        <end position="533"/>
    </location>
</feature>
<feature type="transmembrane region" description="Helical" evidence="8">
    <location>
        <begin position="247"/>
        <end position="265"/>
    </location>
</feature>
<evidence type="ECO:0000259" key="10">
    <source>
        <dbReference type="Pfam" id="PF01794"/>
    </source>
</evidence>
<comment type="caution">
    <text evidence="11">The sequence shown here is derived from an EMBL/GenBank/DDBJ whole genome shotgun (WGS) entry which is preliminary data.</text>
</comment>
<feature type="transmembrane region" description="Helical" evidence="8">
    <location>
        <begin position="388"/>
        <end position="409"/>
    </location>
</feature>
<reference evidence="11" key="1">
    <citation type="journal article" date="2023" name="Mol. Phylogenet. Evol.">
        <title>Genome-scale phylogeny and comparative genomics of the fungal order Sordariales.</title>
        <authorList>
            <person name="Hensen N."/>
            <person name="Bonometti L."/>
            <person name="Westerberg I."/>
            <person name="Brannstrom I.O."/>
            <person name="Guillou S."/>
            <person name="Cros-Aarteil S."/>
            <person name="Calhoun S."/>
            <person name="Haridas S."/>
            <person name="Kuo A."/>
            <person name="Mondo S."/>
            <person name="Pangilinan J."/>
            <person name="Riley R."/>
            <person name="LaButti K."/>
            <person name="Andreopoulos B."/>
            <person name="Lipzen A."/>
            <person name="Chen C."/>
            <person name="Yan M."/>
            <person name="Daum C."/>
            <person name="Ng V."/>
            <person name="Clum A."/>
            <person name="Steindorff A."/>
            <person name="Ohm R.A."/>
            <person name="Martin F."/>
            <person name="Silar P."/>
            <person name="Natvig D.O."/>
            <person name="Lalanne C."/>
            <person name="Gautier V."/>
            <person name="Ament-Velasquez S.L."/>
            <person name="Kruys A."/>
            <person name="Hutchinson M.I."/>
            <person name="Powell A.J."/>
            <person name="Barry K."/>
            <person name="Miller A.N."/>
            <person name="Grigoriev I.V."/>
            <person name="Debuchy R."/>
            <person name="Gladieux P."/>
            <person name="Hiltunen Thoren M."/>
            <person name="Johannesson H."/>
        </authorList>
    </citation>
    <scope>NUCLEOTIDE SEQUENCE</scope>
    <source>
        <strain evidence="11">PSN309</strain>
    </source>
</reference>
<dbReference type="CDD" id="cd06186">
    <property type="entry name" value="NOX_Duox_like_FAD_NADP"/>
    <property type="match status" value="1"/>
</dbReference>
<dbReference type="Proteomes" id="UP001302126">
    <property type="component" value="Unassembled WGS sequence"/>
</dbReference>
<dbReference type="InterPro" id="IPR013130">
    <property type="entry name" value="Fe3_Rdtase_TM_dom"/>
</dbReference>
<dbReference type="GO" id="GO:0005886">
    <property type="term" value="C:plasma membrane"/>
    <property type="evidence" value="ECO:0007669"/>
    <property type="project" value="TreeGrafter"/>
</dbReference>